<evidence type="ECO:0000313" key="2">
    <source>
        <dbReference type="EMBL" id="KAJ3570227.1"/>
    </source>
</evidence>
<feature type="compositionally biased region" description="Basic and acidic residues" evidence="1">
    <location>
        <begin position="47"/>
        <end position="66"/>
    </location>
</feature>
<protein>
    <submittedName>
        <fullName evidence="2">Uncharacterized protein</fullName>
    </submittedName>
</protein>
<name>A0AAD5VUH8_9AGAR</name>
<keyword evidence="3" id="KW-1185">Reference proteome</keyword>
<dbReference type="Proteomes" id="UP001213000">
    <property type="component" value="Unassembled WGS sequence"/>
</dbReference>
<accession>A0AAD5VUH8</accession>
<comment type="caution">
    <text evidence="2">The sequence shown here is derived from an EMBL/GenBank/DDBJ whole genome shotgun (WGS) entry which is preliminary data.</text>
</comment>
<organism evidence="2 3">
    <name type="scientific">Leucocoprinus birnbaumii</name>
    <dbReference type="NCBI Taxonomy" id="56174"/>
    <lineage>
        <taxon>Eukaryota</taxon>
        <taxon>Fungi</taxon>
        <taxon>Dikarya</taxon>
        <taxon>Basidiomycota</taxon>
        <taxon>Agaricomycotina</taxon>
        <taxon>Agaricomycetes</taxon>
        <taxon>Agaricomycetidae</taxon>
        <taxon>Agaricales</taxon>
        <taxon>Agaricineae</taxon>
        <taxon>Agaricaceae</taxon>
        <taxon>Leucocoprinus</taxon>
    </lineage>
</organism>
<evidence type="ECO:0000313" key="3">
    <source>
        <dbReference type="Proteomes" id="UP001213000"/>
    </source>
</evidence>
<feature type="compositionally biased region" description="Low complexity" evidence="1">
    <location>
        <begin position="13"/>
        <end position="25"/>
    </location>
</feature>
<feature type="compositionally biased region" description="Basic and acidic residues" evidence="1">
    <location>
        <begin position="1"/>
        <end position="12"/>
    </location>
</feature>
<proteinExistence type="predicted"/>
<dbReference type="AlphaFoldDB" id="A0AAD5VUH8"/>
<gene>
    <name evidence="2" type="ORF">NP233_g4543</name>
</gene>
<sequence length="472" mass="53282">MKDISSSAHEESSSSSQQRQSNETSNSRKDMWKGTLPGARASSVPQHDVKKSLEQKLKKAREDHPNHAYPTPWSTKDQLSRLTTAASTHTEIAEVVTRFISASNCAGSPMDNLDYILSIVPESPLPSAESNGLRILDAIYTGIMARIPLNILDAAKQLLGSIFLIHKRSIKIHDFNFGDIYSSLNISRETAISVIVSLSSALYLPRVTDVSRTQPRIYHAAFRDFLLAPIRSGEFCVDLESCLDLLTQGFLSRLEERLLGGPTPEDWNGRVGRFVSAIIRSNISQNGTTIDYKVISNTRHFIPDDKLQTSFERINFRWLVQNNIQSVFGVLSQHPFDRVLKSILSQDNQLHEFSRRGLLTTLNYGSFDDWSTKITSYSCSWFENRVNDSHSFFHLGPSLQSPNAMRAIDLEKAPFQSALAKHMLERCIIEFPEMRVMIWGCDNDSRCGVIAIDDLPPFWPVEMRYAVYFTGL</sequence>
<evidence type="ECO:0000256" key="1">
    <source>
        <dbReference type="SAM" id="MobiDB-lite"/>
    </source>
</evidence>
<feature type="region of interest" description="Disordered" evidence="1">
    <location>
        <begin position="1"/>
        <end position="74"/>
    </location>
</feature>
<dbReference type="EMBL" id="JANIEX010000248">
    <property type="protein sequence ID" value="KAJ3570227.1"/>
    <property type="molecule type" value="Genomic_DNA"/>
</dbReference>
<reference evidence="2" key="1">
    <citation type="submission" date="2022-07" db="EMBL/GenBank/DDBJ databases">
        <title>Genome Sequence of Leucocoprinus birnbaumii.</title>
        <authorList>
            <person name="Buettner E."/>
        </authorList>
    </citation>
    <scope>NUCLEOTIDE SEQUENCE</scope>
    <source>
        <strain evidence="2">VT141</strain>
    </source>
</reference>